<dbReference type="EMBL" id="CAJNDS010000258">
    <property type="protein sequence ID" value="CAE7034790.1"/>
    <property type="molecule type" value="Genomic_DNA"/>
</dbReference>
<sequence>MKSSLQSGRLPVHVNTVNTGVTFWNPADNVSGFAGIPANMTGMAEKMQHAGYRTHLVGKWDVGMAMPAHTPLGKGYDSWLGYFQHANDYWQESMPLASTGDVDICLNKFRDFSLYNATYRAGVTEEVAAELGCDASVRHVQKMGISPQVNATGCNKEDPSYCLPEACFEEAMLNNYALKIIKEHDRREPLFLFYSFHLLHTPLQIPESYLQQIDEIVAKSGVEQSVPWTQNRRLYAAMTLYMDTMVGNLVSALKHRHMYHDTLIVFTADNGGPVYEPGSANNWPLKGGKYSDWEGGVRTNAFVSGGFVPWLNRGSRFSGVISIADWYATLASIAGVPVRDQKAEEANRYLAQNGLPLLPPVDGRPQWENIIWGGHGRTDPLHLSQEALLWWPFKLVTGQQPYSFHQGPVYPNCTTVAGMKADEGPVFSDMHVFGAPIFPSANATEQAELTKAGDCGPGGCLFNVEHDPNELEDLSQIPAYSALLFKMQEKLYYLNQGNFNPNRGEPAVEACLQAASLGGPPQDPKGGRAWGLGVPLGEPRMVGANLKVLPGFGARRRLRVGMNRTIVG</sequence>
<evidence type="ECO:0000313" key="5">
    <source>
        <dbReference type="EMBL" id="CAE7034790.1"/>
    </source>
</evidence>
<evidence type="ECO:0000256" key="2">
    <source>
        <dbReference type="ARBA" id="ARBA00022837"/>
    </source>
</evidence>
<keyword evidence="6" id="KW-1185">Reference proteome</keyword>
<evidence type="ECO:0000256" key="1">
    <source>
        <dbReference type="ARBA" id="ARBA00022723"/>
    </source>
</evidence>
<dbReference type="Gene3D" id="3.40.720.10">
    <property type="entry name" value="Alkaline Phosphatase, subunit A"/>
    <property type="match status" value="2"/>
</dbReference>
<name>A0A812IIV6_9DINO</name>
<dbReference type="InterPro" id="IPR000917">
    <property type="entry name" value="Sulfatase_N"/>
</dbReference>
<dbReference type="GO" id="GO:0008484">
    <property type="term" value="F:sulfuric ester hydrolase activity"/>
    <property type="evidence" value="ECO:0007669"/>
    <property type="project" value="InterPro"/>
</dbReference>
<dbReference type="PANTHER" id="PTHR10342">
    <property type="entry name" value="ARYLSULFATASE"/>
    <property type="match status" value="1"/>
</dbReference>
<dbReference type="PANTHER" id="PTHR10342:SF274">
    <property type="entry name" value="ARYLSULFATASE B"/>
    <property type="match status" value="1"/>
</dbReference>
<dbReference type="InterPro" id="IPR047115">
    <property type="entry name" value="ARSB"/>
</dbReference>
<dbReference type="Pfam" id="PF00884">
    <property type="entry name" value="Sulfatase"/>
    <property type="match status" value="1"/>
</dbReference>
<dbReference type="Gene3D" id="3.30.1120.10">
    <property type="match status" value="1"/>
</dbReference>
<keyword evidence="3" id="KW-0325">Glycoprotein</keyword>
<keyword evidence="1" id="KW-0479">Metal-binding</keyword>
<dbReference type="InterPro" id="IPR017850">
    <property type="entry name" value="Alkaline_phosphatase_core_sf"/>
</dbReference>
<evidence type="ECO:0000256" key="3">
    <source>
        <dbReference type="ARBA" id="ARBA00023180"/>
    </source>
</evidence>
<dbReference type="AlphaFoldDB" id="A0A812IIV6"/>
<organism evidence="5 6">
    <name type="scientific">Symbiodinium natans</name>
    <dbReference type="NCBI Taxonomy" id="878477"/>
    <lineage>
        <taxon>Eukaryota</taxon>
        <taxon>Sar</taxon>
        <taxon>Alveolata</taxon>
        <taxon>Dinophyceae</taxon>
        <taxon>Suessiales</taxon>
        <taxon>Symbiodiniaceae</taxon>
        <taxon>Symbiodinium</taxon>
    </lineage>
</organism>
<feature type="domain" description="Sulfatase N-terminal" evidence="4">
    <location>
        <begin position="21"/>
        <end position="336"/>
    </location>
</feature>
<accession>A0A812IIV6</accession>
<reference evidence="5" key="1">
    <citation type="submission" date="2021-02" db="EMBL/GenBank/DDBJ databases">
        <authorList>
            <person name="Dougan E. K."/>
            <person name="Rhodes N."/>
            <person name="Thang M."/>
            <person name="Chan C."/>
        </authorList>
    </citation>
    <scope>NUCLEOTIDE SEQUENCE</scope>
</reference>
<evidence type="ECO:0000259" key="4">
    <source>
        <dbReference type="Pfam" id="PF00884"/>
    </source>
</evidence>
<dbReference type="GO" id="GO:0046872">
    <property type="term" value="F:metal ion binding"/>
    <property type="evidence" value="ECO:0007669"/>
    <property type="project" value="UniProtKB-KW"/>
</dbReference>
<dbReference type="SUPFAM" id="SSF53649">
    <property type="entry name" value="Alkaline phosphatase-like"/>
    <property type="match status" value="1"/>
</dbReference>
<keyword evidence="2" id="KW-0106">Calcium</keyword>
<comment type="caution">
    <text evidence="5">The sequence shown here is derived from an EMBL/GenBank/DDBJ whole genome shotgun (WGS) entry which is preliminary data.</text>
</comment>
<proteinExistence type="predicted"/>
<gene>
    <name evidence="5" type="primary">Arsb</name>
    <name evidence="5" type="ORF">SNAT2548_LOCUS4179</name>
</gene>
<evidence type="ECO:0000313" key="6">
    <source>
        <dbReference type="Proteomes" id="UP000604046"/>
    </source>
</evidence>
<dbReference type="OrthoDB" id="408574at2759"/>
<protein>
    <submittedName>
        <fullName evidence="5">Arsb protein</fullName>
    </submittedName>
</protein>
<dbReference type="Proteomes" id="UP000604046">
    <property type="component" value="Unassembled WGS sequence"/>
</dbReference>